<keyword evidence="4" id="KW-0677">Repeat</keyword>
<dbReference type="PRINTS" id="PR00019">
    <property type="entry name" value="LEURICHRPT"/>
</dbReference>
<organism evidence="8 9">
    <name type="scientific">Stylosanthes scabra</name>
    <dbReference type="NCBI Taxonomy" id="79078"/>
    <lineage>
        <taxon>Eukaryota</taxon>
        <taxon>Viridiplantae</taxon>
        <taxon>Streptophyta</taxon>
        <taxon>Embryophyta</taxon>
        <taxon>Tracheophyta</taxon>
        <taxon>Spermatophyta</taxon>
        <taxon>Magnoliopsida</taxon>
        <taxon>eudicotyledons</taxon>
        <taxon>Gunneridae</taxon>
        <taxon>Pentapetalae</taxon>
        <taxon>rosids</taxon>
        <taxon>fabids</taxon>
        <taxon>Fabales</taxon>
        <taxon>Fabaceae</taxon>
        <taxon>Papilionoideae</taxon>
        <taxon>50 kb inversion clade</taxon>
        <taxon>dalbergioids sensu lato</taxon>
        <taxon>Dalbergieae</taxon>
        <taxon>Pterocarpus clade</taxon>
        <taxon>Stylosanthes</taxon>
    </lineage>
</organism>
<accession>A0ABU6T2J4</accession>
<reference evidence="8 9" key="1">
    <citation type="journal article" date="2023" name="Plants (Basel)">
        <title>Bridging the Gap: Combining Genomics and Transcriptomics Approaches to Understand Stylosanthes scabra, an Orphan Legume from the Brazilian Caatinga.</title>
        <authorList>
            <person name="Ferreira-Neto J.R.C."/>
            <person name="da Silva M.D."/>
            <person name="Binneck E."/>
            <person name="de Melo N.F."/>
            <person name="da Silva R.H."/>
            <person name="de Melo A.L.T.M."/>
            <person name="Pandolfi V."/>
            <person name="Bustamante F.O."/>
            <person name="Brasileiro-Vidal A.C."/>
            <person name="Benko-Iseppon A.M."/>
        </authorList>
    </citation>
    <scope>NUCLEOTIDE SEQUENCE [LARGE SCALE GENOMIC DNA]</scope>
    <source>
        <tissue evidence="8">Leaves</tissue>
    </source>
</reference>
<dbReference type="Pfam" id="PF13855">
    <property type="entry name" value="LRR_8"/>
    <property type="match status" value="1"/>
</dbReference>
<dbReference type="SUPFAM" id="SSF52058">
    <property type="entry name" value="L domain-like"/>
    <property type="match status" value="1"/>
</dbReference>
<evidence type="ECO:0000256" key="7">
    <source>
        <dbReference type="SAM" id="Phobius"/>
    </source>
</evidence>
<dbReference type="EMBL" id="JASCZI010090625">
    <property type="protein sequence ID" value="MED6142929.1"/>
    <property type="molecule type" value="Genomic_DNA"/>
</dbReference>
<keyword evidence="6 7" id="KW-0472">Membrane</keyword>
<feature type="transmembrane region" description="Helical" evidence="7">
    <location>
        <begin position="147"/>
        <end position="168"/>
    </location>
</feature>
<name>A0ABU6T2J4_9FABA</name>
<dbReference type="PANTHER" id="PTHR27008:SF592">
    <property type="entry name" value="LEUCINE-RICH REPEAT RECEPTOR-LIKE PROTEIN KINASE FAMILY PROTEIN-RELATED"/>
    <property type="match status" value="1"/>
</dbReference>
<comment type="caution">
    <text evidence="8">The sequence shown here is derived from an EMBL/GenBank/DDBJ whole genome shotgun (WGS) entry which is preliminary data.</text>
</comment>
<proteinExistence type="predicted"/>
<evidence type="ECO:0000256" key="1">
    <source>
        <dbReference type="ARBA" id="ARBA00004370"/>
    </source>
</evidence>
<evidence type="ECO:0000256" key="6">
    <source>
        <dbReference type="ARBA" id="ARBA00023136"/>
    </source>
</evidence>
<gene>
    <name evidence="8" type="ORF">PIB30_002221</name>
</gene>
<evidence type="ECO:0000256" key="5">
    <source>
        <dbReference type="ARBA" id="ARBA00022989"/>
    </source>
</evidence>
<dbReference type="InterPro" id="IPR001611">
    <property type="entry name" value="Leu-rich_rpt"/>
</dbReference>
<evidence type="ECO:0000256" key="4">
    <source>
        <dbReference type="ARBA" id="ARBA00022737"/>
    </source>
</evidence>
<keyword evidence="3 7" id="KW-0812">Transmembrane</keyword>
<evidence type="ECO:0000313" key="8">
    <source>
        <dbReference type="EMBL" id="MED6142929.1"/>
    </source>
</evidence>
<evidence type="ECO:0000256" key="3">
    <source>
        <dbReference type="ARBA" id="ARBA00022692"/>
    </source>
</evidence>
<sequence length="183" mass="20121">MQRDHFDGTFPSTFGKFQKLVDLDLSDNMLSGDIPISIGNLSRMSLVYLYLQGNSFHGTIPLSLTSLRGLVQLDLSQNHLSGSIPQSLQNLDLEYLNVSFNMLEGEVPTKGVFRNASALTVTGNNNLCGGIPELHLPPCNKHGKHHLLIAIVVSVIAFVLLLCFSLTISWMKKRSSTQEPISI</sequence>
<dbReference type="PANTHER" id="PTHR27008">
    <property type="entry name" value="OS04G0122200 PROTEIN"/>
    <property type="match status" value="1"/>
</dbReference>
<evidence type="ECO:0000256" key="2">
    <source>
        <dbReference type="ARBA" id="ARBA00022614"/>
    </source>
</evidence>
<protein>
    <submittedName>
        <fullName evidence="8">Uncharacterized protein</fullName>
    </submittedName>
</protein>
<dbReference type="Proteomes" id="UP001341840">
    <property type="component" value="Unassembled WGS sequence"/>
</dbReference>
<dbReference type="Gene3D" id="3.80.10.10">
    <property type="entry name" value="Ribonuclease Inhibitor"/>
    <property type="match status" value="1"/>
</dbReference>
<keyword evidence="2" id="KW-0433">Leucine-rich repeat</keyword>
<comment type="subcellular location">
    <subcellularLocation>
        <location evidence="1">Membrane</location>
    </subcellularLocation>
</comment>
<dbReference type="InterPro" id="IPR051809">
    <property type="entry name" value="Plant_receptor-like_S/T_kinase"/>
</dbReference>
<keyword evidence="5 7" id="KW-1133">Transmembrane helix</keyword>
<evidence type="ECO:0000313" key="9">
    <source>
        <dbReference type="Proteomes" id="UP001341840"/>
    </source>
</evidence>
<dbReference type="InterPro" id="IPR032675">
    <property type="entry name" value="LRR_dom_sf"/>
</dbReference>
<keyword evidence="9" id="KW-1185">Reference proteome</keyword>
<dbReference type="Pfam" id="PF00560">
    <property type="entry name" value="LRR_1"/>
    <property type="match status" value="1"/>
</dbReference>